<dbReference type="AlphaFoldDB" id="A0A1M7T4G4"/>
<dbReference type="SUPFAM" id="SSF56281">
    <property type="entry name" value="Metallo-hydrolase/oxidoreductase"/>
    <property type="match status" value="1"/>
</dbReference>
<keyword evidence="1" id="KW-0732">Signal</keyword>
<name>A0A1M7T4G4_9BRAD</name>
<dbReference type="Pfam" id="PF00753">
    <property type="entry name" value="Lactamase_B"/>
    <property type="match status" value="1"/>
</dbReference>
<dbReference type="PANTHER" id="PTHR42951">
    <property type="entry name" value="METALLO-BETA-LACTAMASE DOMAIN-CONTAINING"/>
    <property type="match status" value="1"/>
</dbReference>
<dbReference type="InterPro" id="IPR036866">
    <property type="entry name" value="RibonucZ/Hydroxyglut_hydro"/>
</dbReference>
<feature type="domain" description="Metallo-beta-lactamase" evidence="2">
    <location>
        <begin position="320"/>
        <end position="499"/>
    </location>
</feature>
<dbReference type="InterPro" id="IPR001279">
    <property type="entry name" value="Metallo-B-lactamas"/>
</dbReference>
<dbReference type="SMART" id="SM00849">
    <property type="entry name" value="Lactamase_B"/>
    <property type="match status" value="1"/>
</dbReference>
<accession>A0A1M7T4G4</accession>
<keyword evidence="4" id="KW-1185">Reference proteome</keyword>
<dbReference type="EMBL" id="LT670849">
    <property type="protein sequence ID" value="SHN65552.1"/>
    <property type="molecule type" value="Genomic_DNA"/>
</dbReference>
<evidence type="ECO:0000313" key="3">
    <source>
        <dbReference type="EMBL" id="SHN65552.1"/>
    </source>
</evidence>
<proteinExistence type="predicted"/>
<protein>
    <submittedName>
        <fullName evidence="3">Glyoxylase, beta-lactamase superfamily II</fullName>
    </submittedName>
</protein>
<gene>
    <name evidence="3" type="ORF">SAMN05444170_0736</name>
</gene>
<evidence type="ECO:0000259" key="2">
    <source>
        <dbReference type="SMART" id="SM00849"/>
    </source>
</evidence>
<dbReference type="Proteomes" id="UP000184096">
    <property type="component" value="Chromosome I"/>
</dbReference>
<reference evidence="4" key="1">
    <citation type="submission" date="2016-11" db="EMBL/GenBank/DDBJ databases">
        <authorList>
            <person name="Varghese N."/>
            <person name="Submissions S."/>
        </authorList>
    </citation>
    <scope>NUCLEOTIDE SEQUENCE [LARGE SCALE GENOMIC DNA]</scope>
    <source>
        <strain evidence="4">GAS401</strain>
    </source>
</reference>
<evidence type="ECO:0000313" key="4">
    <source>
        <dbReference type="Proteomes" id="UP000184096"/>
    </source>
</evidence>
<dbReference type="InterPro" id="IPR050855">
    <property type="entry name" value="NDM-1-like"/>
</dbReference>
<feature type="signal peptide" evidence="1">
    <location>
        <begin position="1"/>
        <end position="23"/>
    </location>
</feature>
<sequence length="515" mass="57263">MKLLFLCGSFMLATLAAPIAARAQSTSPVDAVNQAVGAIGGADALRAMKSLTFKADAQFWEPQQSYVADGEPRLIGNSKITFTWKNDNDTSRTDWERKFEYPFVEEKKYSEIVTSKYGAVSAGSSEVPMSNIRFASYRRELERALPNLLLKALDAPATVSSLSNQTLDGKSLPSVAFSDGNFKFAILFDPSTKLPAAVRSFDDDWVYGDMIYDLVFADWRSVDGIKFAYSQTYKVNDIKVGHLDVKDFKVNPTIPADTFAIRDENQREAKMPASVPYQWVIRRLFLGRFLDSDAVNFPASAAGLKLIELSPNVQFATGGSHNSLIILRKDHLVIIDAPINEWQSRWTIDAAKAKYPGKPVKYLVLTHHHNDHTGGARTYVAEGASIVVAAPNKKHFETVFQLQHKLVPDELQKSRKPANIIEFSDHMTLKDESGDIELYKIANPHADGMLMAHLVSDNIVWVTDLYSPVRDKDRTEMFVSFYEALKQRHIAPARIAGGHGGVVPISEMEAVMAAQ</sequence>
<evidence type="ECO:0000256" key="1">
    <source>
        <dbReference type="SAM" id="SignalP"/>
    </source>
</evidence>
<dbReference type="Gene3D" id="3.60.15.10">
    <property type="entry name" value="Ribonuclease Z/Hydroxyacylglutathione hydrolase-like"/>
    <property type="match status" value="1"/>
</dbReference>
<organism evidence="3 4">
    <name type="scientific">Bradyrhizobium erythrophlei</name>
    <dbReference type="NCBI Taxonomy" id="1437360"/>
    <lineage>
        <taxon>Bacteria</taxon>
        <taxon>Pseudomonadati</taxon>
        <taxon>Pseudomonadota</taxon>
        <taxon>Alphaproteobacteria</taxon>
        <taxon>Hyphomicrobiales</taxon>
        <taxon>Nitrobacteraceae</taxon>
        <taxon>Bradyrhizobium</taxon>
    </lineage>
</organism>
<dbReference type="PANTHER" id="PTHR42951:SF20">
    <property type="entry name" value="BETA LACTAMASE"/>
    <property type="match status" value="1"/>
</dbReference>
<feature type="chain" id="PRO_5012138990" evidence="1">
    <location>
        <begin position="24"/>
        <end position="515"/>
    </location>
</feature>